<evidence type="ECO:0000313" key="2">
    <source>
        <dbReference type="Proteomes" id="UP000697927"/>
    </source>
</evidence>
<proteinExistence type="predicted"/>
<keyword evidence="2" id="KW-1185">Reference proteome</keyword>
<gene>
    <name evidence="1" type="ORF">E2L00_07180</name>
</gene>
<accession>A0ABX0VJV3</accession>
<dbReference type="Proteomes" id="UP000697927">
    <property type="component" value="Unassembled WGS sequence"/>
</dbReference>
<reference evidence="1 2" key="1">
    <citation type="journal article" date="2020" name="Microorganisms">
        <title>Polyphasic Characterisation of Cedecea colo sp. nov., a New Enteric Bacterium Isolated from the Koala Hindgut.</title>
        <authorList>
            <person name="Boath J.M."/>
            <person name="Dakhal S."/>
            <person name="Van T.T.H."/>
            <person name="Moore R.J."/>
            <person name="Dekiwadia C."/>
            <person name="Macreadie I.G."/>
        </authorList>
    </citation>
    <scope>NUCLEOTIDE SEQUENCE [LARGE SCALE GENOMIC DNA]</scope>
    <source>
        <strain evidence="1 2">ZA</strain>
    </source>
</reference>
<evidence type="ECO:0000313" key="1">
    <source>
        <dbReference type="EMBL" id="NIY47322.1"/>
    </source>
</evidence>
<dbReference type="RefSeq" id="WP_167608997.1">
    <property type="nucleotide sequence ID" value="NZ_SOYS01000002.1"/>
</dbReference>
<sequence>MAMTHDELCQRAARFLQSNGFGVAFHDRFRAYSGTGELPDAIGFRNGVSCLIEVKCSRSDFFADKKKHFRIDPTVGMGDWRFFMCEPGIINVQDLPEGWGLLHVKGNRVMRIHGWPPNTYWHYQKPFTGNKQAECDFMYSALRRMVVRGHFNEIYDGLPVTASGEAL</sequence>
<comment type="caution">
    <text evidence="1">The sequence shown here is derived from an EMBL/GenBank/DDBJ whole genome shotgun (WGS) entry which is preliminary data.</text>
</comment>
<organism evidence="1 2">
    <name type="scientific">Cedecea colo</name>
    <dbReference type="NCBI Taxonomy" id="2552946"/>
    <lineage>
        <taxon>Bacteria</taxon>
        <taxon>Pseudomonadati</taxon>
        <taxon>Pseudomonadota</taxon>
        <taxon>Gammaproteobacteria</taxon>
        <taxon>Enterobacterales</taxon>
        <taxon>Enterobacteriaceae</taxon>
        <taxon>Cedecea</taxon>
    </lineage>
</organism>
<dbReference type="EMBL" id="SOYS01000002">
    <property type="protein sequence ID" value="NIY47322.1"/>
    <property type="molecule type" value="Genomic_DNA"/>
</dbReference>
<name>A0ABX0VJV3_9ENTR</name>
<protein>
    <submittedName>
        <fullName evidence="1">Uncharacterized protein</fullName>
    </submittedName>
</protein>